<organism evidence="7 8">
    <name type="scientific">Pampusana beccarii</name>
    <name type="common">Western bronze ground-dove</name>
    <dbReference type="NCBI Taxonomy" id="2953425"/>
    <lineage>
        <taxon>Eukaryota</taxon>
        <taxon>Metazoa</taxon>
        <taxon>Chordata</taxon>
        <taxon>Craniata</taxon>
        <taxon>Vertebrata</taxon>
        <taxon>Euteleostomi</taxon>
        <taxon>Archelosauria</taxon>
        <taxon>Archosauria</taxon>
        <taxon>Dinosauria</taxon>
        <taxon>Saurischia</taxon>
        <taxon>Theropoda</taxon>
        <taxon>Coelurosauria</taxon>
        <taxon>Aves</taxon>
        <taxon>Neognathae</taxon>
        <taxon>Neoaves</taxon>
        <taxon>Columbimorphae</taxon>
        <taxon>Columbiformes</taxon>
        <taxon>Columbidae</taxon>
        <taxon>Pampusana</taxon>
    </lineage>
</organism>
<dbReference type="GO" id="GO:0005737">
    <property type="term" value="C:cytoplasm"/>
    <property type="evidence" value="ECO:0007669"/>
    <property type="project" value="TreeGrafter"/>
</dbReference>
<evidence type="ECO:0000256" key="4">
    <source>
        <dbReference type="ARBA" id="ARBA00023242"/>
    </source>
</evidence>
<keyword evidence="8" id="KW-1185">Reference proteome</keyword>
<accession>A0A7L4FDM8</accession>
<evidence type="ECO:0000256" key="5">
    <source>
        <dbReference type="SAM" id="Coils"/>
    </source>
</evidence>
<gene>
    <name evidence="7" type="primary">Mtus1</name>
    <name evidence="7" type="ORF">ALOBEC_R14342</name>
</gene>
<evidence type="ECO:0000256" key="1">
    <source>
        <dbReference type="ARBA" id="ARBA00004123"/>
    </source>
</evidence>
<keyword evidence="4" id="KW-0539">Nucleus</keyword>
<feature type="region of interest" description="Disordered" evidence="6">
    <location>
        <begin position="750"/>
        <end position="782"/>
    </location>
</feature>
<feature type="region of interest" description="Disordered" evidence="6">
    <location>
        <begin position="206"/>
        <end position="239"/>
    </location>
</feature>
<feature type="coiled-coil region" evidence="5">
    <location>
        <begin position="592"/>
        <end position="716"/>
    </location>
</feature>
<evidence type="ECO:0000256" key="2">
    <source>
        <dbReference type="ARBA" id="ARBA00007585"/>
    </source>
</evidence>
<evidence type="ECO:0000313" key="7">
    <source>
        <dbReference type="EMBL" id="NXW85070.1"/>
    </source>
</evidence>
<dbReference type="PANTHER" id="PTHR24200:SF7">
    <property type="entry name" value="MICROTUBULE-ASSOCIATED TUMOR SUPPRESSOR 1"/>
    <property type="match status" value="1"/>
</dbReference>
<feature type="compositionally biased region" description="Low complexity" evidence="6">
    <location>
        <begin position="38"/>
        <end position="57"/>
    </location>
</feature>
<feature type="region of interest" description="Disordered" evidence="6">
    <location>
        <begin position="1"/>
        <end position="63"/>
    </location>
</feature>
<comment type="subcellular location">
    <subcellularLocation>
        <location evidence="1">Nucleus</location>
    </subcellularLocation>
</comment>
<feature type="non-terminal residue" evidence="7">
    <location>
        <position position="1"/>
    </location>
</feature>
<dbReference type="GO" id="GO:0008017">
    <property type="term" value="F:microtubule binding"/>
    <property type="evidence" value="ECO:0007669"/>
    <property type="project" value="TreeGrafter"/>
</dbReference>
<evidence type="ECO:0000313" key="8">
    <source>
        <dbReference type="Proteomes" id="UP000541332"/>
    </source>
</evidence>
<dbReference type="Proteomes" id="UP000541332">
    <property type="component" value="Unassembled WGS sequence"/>
</dbReference>
<keyword evidence="3 5" id="KW-0175">Coiled coil</keyword>
<feature type="non-terminal residue" evidence="7">
    <location>
        <position position="782"/>
    </location>
</feature>
<sequence>KAKKSEIVSFPKPNFKNVKPKVMSRPVLQSRGSAALKQSSQSPQLSAVSSASPVASPRQLSPSIKVLRKKTDLAKDTKVELPVNQPHKLHLNKHLFTSQVVHATAHPRSASHRASKAPALKQSPEDIDKASSALSAGSSVSVVLPACVENSKEMLNDKMESSNSLMQPCAQTIYPTGGEKEQSNNVGILLEATLVKDMANETFDLHPDPLMSSVKDGTTPGKNVPKKGSVTPRSVSAPKVKSVPSVLPLKRGCENRTICTIKTPSHKGAVLSSSSEKHISVKNSPASWASSGKPLAKSKVPVKRSVLKRTPSVSSVSSTQSERSLFGTANATVIIKNGEWPSKPACQNGTPGSVPLKAVPRPRLHSLKSTPKVVVVVILVDKGKQRSPKSLCIQTQASTDVHPPATKTAELTQYKTKCETQSGIILQLKKFLTSSNQKFEALTVVIQHLQSEREEALKQRKELSQELVNLRGELVTTSAACEKLERDRNELRVAYEGFLQKLNQQHHNDLAELEERLKQFYTAECEKLQSICIEEAEKYKAQLQEQVDNLNITHENFKLELENSHSEKVEELTKKYESSFSGKYFSAHESERKSLEDSFKEKQELLEKKIDELKCENDSLSEKLKLEEQKQIAKEKAGLKNPQIMYLEQELESLKAVLEIKNEKLHQQDVKLMKMEKLLENNTILMDKLKKVQQENEELKARMDKHMELSRQLSTEQAVLQESLEKESKVNKRLSMENEELLWKLHNGDLCSPRKLSPSSPSVPLQSPRNSGNFSSPTVSPR</sequence>
<comment type="caution">
    <text evidence="7">The sequence shown here is derived from an EMBL/GenBank/DDBJ whole genome shotgun (WGS) entry which is preliminary data.</text>
</comment>
<dbReference type="OrthoDB" id="10038993at2759"/>
<dbReference type="GO" id="GO:0010758">
    <property type="term" value="P:regulation of macrophage chemotaxis"/>
    <property type="evidence" value="ECO:0007669"/>
    <property type="project" value="TreeGrafter"/>
</dbReference>
<evidence type="ECO:0000256" key="6">
    <source>
        <dbReference type="SAM" id="MobiDB-lite"/>
    </source>
</evidence>
<feature type="region of interest" description="Disordered" evidence="6">
    <location>
        <begin position="105"/>
        <end position="134"/>
    </location>
</feature>
<comment type="similarity">
    <text evidence="2">Belongs to the MTUS1 family.</text>
</comment>
<name>A0A7L4FDM8_9COLU</name>
<evidence type="ECO:0000256" key="3">
    <source>
        <dbReference type="ARBA" id="ARBA00023054"/>
    </source>
</evidence>
<dbReference type="GO" id="GO:0005634">
    <property type="term" value="C:nucleus"/>
    <property type="evidence" value="ECO:0007669"/>
    <property type="project" value="UniProtKB-SubCell"/>
</dbReference>
<feature type="coiled-coil region" evidence="5">
    <location>
        <begin position="439"/>
        <end position="560"/>
    </location>
</feature>
<dbReference type="InterPro" id="IPR051293">
    <property type="entry name" value="MTUS1/CCDC69"/>
</dbReference>
<protein>
    <submittedName>
        <fullName evidence="7">MTUS1 protein</fullName>
    </submittedName>
</protein>
<feature type="compositionally biased region" description="Low complexity" evidence="6">
    <location>
        <begin position="10"/>
        <end position="21"/>
    </location>
</feature>
<dbReference type="AlphaFoldDB" id="A0A7L4FDM8"/>
<feature type="compositionally biased region" description="Low complexity" evidence="6">
    <location>
        <begin position="750"/>
        <end position="768"/>
    </location>
</feature>
<dbReference type="PANTHER" id="PTHR24200">
    <property type="entry name" value="TOUCAN, ISOFORM A"/>
    <property type="match status" value="1"/>
</dbReference>
<dbReference type="EMBL" id="VWYH01003020">
    <property type="protein sequence ID" value="NXW85070.1"/>
    <property type="molecule type" value="Genomic_DNA"/>
</dbReference>
<proteinExistence type="inferred from homology"/>
<feature type="compositionally biased region" description="Polar residues" evidence="6">
    <location>
        <begin position="769"/>
        <end position="782"/>
    </location>
</feature>
<reference evidence="7 8" key="1">
    <citation type="submission" date="2020-02" db="EMBL/GenBank/DDBJ databases">
        <title>Bird 10,000 Genomes (B10K) Project - Family phase.</title>
        <authorList>
            <person name="Zhang G."/>
        </authorList>
    </citation>
    <scope>NUCLEOTIDE SEQUENCE [LARGE SCALE GENOMIC DNA]</scope>
    <source>
        <strain evidence="7">B10K-DU-006-06</strain>
    </source>
</reference>